<gene>
    <name evidence="1" type="primary">A08p001560.1_BraROA</name>
    <name evidence="1" type="ORF">IGI04_029338</name>
</gene>
<evidence type="ECO:0000313" key="2">
    <source>
        <dbReference type="Proteomes" id="UP000823674"/>
    </source>
</evidence>
<organism evidence="1 2">
    <name type="scientific">Brassica rapa subsp. trilocularis</name>
    <dbReference type="NCBI Taxonomy" id="1813537"/>
    <lineage>
        <taxon>Eukaryota</taxon>
        <taxon>Viridiplantae</taxon>
        <taxon>Streptophyta</taxon>
        <taxon>Embryophyta</taxon>
        <taxon>Tracheophyta</taxon>
        <taxon>Spermatophyta</taxon>
        <taxon>Magnoliopsida</taxon>
        <taxon>eudicotyledons</taxon>
        <taxon>Gunneridae</taxon>
        <taxon>Pentapetalae</taxon>
        <taxon>rosids</taxon>
        <taxon>malvids</taxon>
        <taxon>Brassicales</taxon>
        <taxon>Brassicaceae</taxon>
        <taxon>Brassiceae</taxon>
        <taxon>Brassica</taxon>
    </lineage>
</organism>
<dbReference type="Proteomes" id="UP000823674">
    <property type="component" value="Chromosome A08"/>
</dbReference>
<sequence length="180" mass="20341">MPMCWSGIVQRYDDKISQDIEVLRTLNRFDAARFGVTAVTLRMQQSSNGSSVGAVCGSSGEQADAKVWVLNREVVVVSRRRHQEHVKRLEPNSSSDLCAGFRICNQTIVDLQRNLKVFQQRNFYAQETATQAICDAKEWKEAQLKVISSNPIKTTRQIHETPEVVCRSDAAWKKELNAAD</sequence>
<keyword evidence="2" id="KW-1185">Reference proteome</keyword>
<evidence type="ECO:0000313" key="1">
    <source>
        <dbReference type="EMBL" id="KAG5387797.1"/>
    </source>
</evidence>
<name>A0ABQ7LML8_BRACM</name>
<comment type="caution">
    <text evidence="1">The sequence shown here is derived from an EMBL/GenBank/DDBJ whole genome shotgun (WGS) entry which is preliminary data.</text>
</comment>
<accession>A0ABQ7LML8</accession>
<evidence type="ECO:0008006" key="3">
    <source>
        <dbReference type="Google" id="ProtNLM"/>
    </source>
</evidence>
<reference evidence="1 2" key="1">
    <citation type="submission" date="2021-03" db="EMBL/GenBank/DDBJ databases">
        <authorList>
            <person name="King G.J."/>
            <person name="Bancroft I."/>
            <person name="Baten A."/>
            <person name="Bloomfield J."/>
            <person name="Borpatragohain P."/>
            <person name="He Z."/>
            <person name="Irish N."/>
            <person name="Irwin J."/>
            <person name="Liu K."/>
            <person name="Mauleon R.P."/>
            <person name="Moore J."/>
            <person name="Morris R."/>
            <person name="Ostergaard L."/>
            <person name="Wang B."/>
            <person name="Wells R."/>
        </authorList>
    </citation>
    <scope>NUCLEOTIDE SEQUENCE [LARGE SCALE GENOMIC DNA]</scope>
    <source>
        <strain evidence="1">R-o-18</strain>
        <tissue evidence="1">Leaf</tissue>
    </source>
</reference>
<protein>
    <recommendedName>
        <fullName evidence="3">LOB domain-containing protein</fullName>
    </recommendedName>
</protein>
<dbReference type="EMBL" id="JADBGQ010000007">
    <property type="protein sequence ID" value="KAG5387797.1"/>
    <property type="molecule type" value="Genomic_DNA"/>
</dbReference>
<proteinExistence type="predicted"/>